<gene>
    <name evidence="3" type="ORF">PY650_04000</name>
</gene>
<keyword evidence="2" id="KW-0812">Transmembrane</keyword>
<dbReference type="Proteomes" id="UP001172630">
    <property type="component" value="Unassembled WGS sequence"/>
</dbReference>
<accession>A0ABT7K897</accession>
<dbReference type="InterPro" id="IPR050445">
    <property type="entry name" value="Bact_polysacc_biosynth/exp"/>
</dbReference>
<dbReference type="PANTHER" id="PTHR32309">
    <property type="entry name" value="TYROSINE-PROTEIN KINASE"/>
    <property type="match status" value="1"/>
</dbReference>
<keyword evidence="2" id="KW-0472">Membrane</keyword>
<comment type="caution">
    <text evidence="3">The sequence shown here is derived from an EMBL/GenBank/DDBJ whole genome shotgun (WGS) entry which is preliminary data.</text>
</comment>
<keyword evidence="4" id="KW-1185">Reference proteome</keyword>
<feature type="transmembrane region" description="Helical" evidence="2">
    <location>
        <begin position="151"/>
        <end position="175"/>
    </location>
</feature>
<keyword evidence="2" id="KW-1133">Transmembrane helix</keyword>
<evidence type="ECO:0000256" key="2">
    <source>
        <dbReference type="SAM" id="Phobius"/>
    </source>
</evidence>
<feature type="coiled-coil region" evidence="1">
    <location>
        <begin position="347"/>
        <end position="374"/>
    </location>
</feature>
<dbReference type="PANTHER" id="PTHR32309:SF31">
    <property type="entry name" value="CAPSULAR EXOPOLYSACCHARIDE FAMILY"/>
    <property type="match status" value="1"/>
</dbReference>
<reference evidence="3" key="1">
    <citation type="submission" date="2023-06" db="EMBL/GenBank/DDBJ databases">
        <title>Phylogenetic Diversity of Rhizobium strains.</title>
        <authorList>
            <person name="Moura F.T."/>
            <person name="Helene L.C.F."/>
            <person name="Hungria M."/>
        </authorList>
    </citation>
    <scope>NUCLEOTIDE SEQUENCE</scope>
    <source>
        <strain evidence="3">CCGE524</strain>
    </source>
</reference>
<evidence type="ECO:0000313" key="3">
    <source>
        <dbReference type="EMBL" id="MDL2404832.1"/>
    </source>
</evidence>
<protein>
    <submittedName>
        <fullName evidence="3">Succinoglycan biosynthesis protein exop</fullName>
    </submittedName>
</protein>
<evidence type="ECO:0000256" key="1">
    <source>
        <dbReference type="SAM" id="Coils"/>
    </source>
</evidence>
<dbReference type="RefSeq" id="WP_285877764.1">
    <property type="nucleotide sequence ID" value="NZ_JARFYN010000004.1"/>
</dbReference>
<dbReference type="EMBL" id="JARFYN010000004">
    <property type="protein sequence ID" value="MDL2404832.1"/>
    <property type="molecule type" value="Genomic_DNA"/>
</dbReference>
<organism evidence="3 4">
    <name type="scientific">Rhizobium calliandrae</name>
    <dbReference type="NCBI Taxonomy" id="1312182"/>
    <lineage>
        <taxon>Bacteria</taxon>
        <taxon>Pseudomonadati</taxon>
        <taxon>Pseudomonadota</taxon>
        <taxon>Alphaproteobacteria</taxon>
        <taxon>Hyphomicrobiales</taxon>
        <taxon>Rhizobiaceae</taxon>
        <taxon>Rhizobium/Agrobacterium group</taxon>
        <taxon>Rhizobium</taxon>
    </lineage>
</organism>
<evidence type="ECO:0000313" key="4">
    <source>
        <dbReference type="Proteomes" id="UP001172630"/>
    </source>
</evidence>
<sequence length="645" mass="67930">MFESKATTRPHSDDAEAFEALHSAGRHAHLDRGKDGYLVAANLQPIDGQAASDAELLAVIQKMLDGDPYPVSGQKRSAATVANEAQPLPDLVRGILQSRPIAPQTIVDRQPEPMVNQPSASIGIDDTGIEPLALAALPLVSAMAHPPDRRWTFGFCSIAFVIAASLAGAFMPAMLAAPPRYVSHTALRMEGQGSARQALLDITAKRIVAPSLLSDLVARLKLDRDPEFTGDKAGAIGVAMELLSGSGNASDAPSRAQATLRRDITVSADVASGTLHLIVATADPAKSAEIANRLADATIYDATVAQGAGLAGKSNPSADRSFKELDQAKAALAAFKAQYGDDKIEAALDIQRQRQQLDGEIKAAETAVKSTRARVAAAKSATPASVMSGALPRDLSAAGLDDLHSRYSAAKVVLTQLSTQLGPRHPRLLAQQATVDGLAADIRSQLQRLVVNSDANLKAALENQAALTTRMTALSQKSADVDMARFGQLQDDVAAAQSRYEANTQNADMPPAEVAAPIAVVAPSVAAKAPLDDNLAGRQTAGFLMGLGAALCLVLLRKWMAGALLLGDQMAGRVPASEPVFNHETVPTPQPRPMSDLPQPRFDAAIAVANDRPVVTGELTQIQRELALLRTKVETYASRRRTIRG</sequence>
<proteinExistence type="predicted"/>
<name>A0ABT7K897_9HYPH</name>
<keyword evidence="1" id="KW-0175">Coiled coil</keyword>